<dbReference type="InterPro" id="IPR007627">
    <property type="entry name" value="RNA_pol_sigma70_r2"/>
</dbReference>
<dbReference type="InterPro" id="IPR014284">
    <property type="entry name" value="RNA_pol_sigma-70_dom"/>
</dbReference>
<organism evidence="6 7">
    <name type="scientific">Kangiella profundi</name>
    <dbReference type="NCBI Taxonomy" id="1561924"/>
    <lineage>
        <taxon>Bacteria</taxon>
        <taxon>Pseudomonadati</taxon>
        <taxon>Pseudomonadota</taxon>
        <taxon>Gammaproteobacteria</taxon>
        <taxon>Kangiellales</taxon>
        <taxon>Kangiellaceae</taxon>
        <taxon>Kangiella</taxon>
    </lineage>
</organism>
<dbReference type="Gene3D" id="1.10.1740.10">
    <property type="match status" value="1"/>
</dbReference>
<dbReference type="CDD" id="cd06171">
    <property type="entry name" value="Sigma70_r4"/>
    <property type="match status" value="1"/>
</dbReference>
<evidence type="ECO:0000313" key="6">
    <source>
        <dbReference type="EMBL" id="AUD78028.1"/>
    </source>
</evidence>
<dbReference type="OrthoDB" id="9797134at2"/>
<dbReference type="GO" id="GO:0016987">
    <property type="term" value="F:sigma factor activity"/>
    <property type="evidence" value="ECO:0007669"/>
    <property type="project" value="UniProtKB-KW"/>
</dbReference>
<dbReference type="PANTHER" id="PTHR43133">
    <property type="entry name" value="RNA POLYMERASE ECF-TYPE SIGMA FACTO"/>
    <property type="match status" value="1"/>
</dbReference>
<dbReference type="NCBIfam" id="TIGR02937">
    <property type="entry name" value="sigma70-ECF"/>
    <property type="match status" value="1"/>
</dbReference>
<dbReference type="Proteomes" id="UP000232693">
    <property type="component" value="Chromosome"/>
</dbReference>
<proteinExistence type="inferred from homology"/>
<dbReference type="AlphaFoldDB" id="A0A2K9AZA9"/>
<keyword evidence="4" id="KW-0238">DNA-binding</keyword>
<evidence type="ECO:0000256" key="5">
    <source>
        <dbReference type="ARBA" id="ARBA00023163"/>
    </source>
</evidence>
<keyword evidence="5" id="KW-0804">Transcription</keyword>
<accession>A0A2K9AZA9</accession>
<dbReference type="Pfam" id="PF04542">
    <property type="entry name" value="Sigma70_r2"/>
    <property type="match status" value="1"/>
</dbReference>
<gene>
    <name evidence="6" type="ORF">CW740_01725</name>
</gene>
<dbReference type="EMBL" id="CP025120">
    <property type="protein sequence ID" value="AUD78028.1"/>
    <property type="molecule type" value="Genomic_DNA"/>
</dbReference>
<protein>
    <submittedName>
        <fullName evidence="6">RNA polymerase sigma factor</fullName>
    </submittedName>
</protein>
<dbReference type="InterPro" id="IPR013325">
    <property type="entry name" value="RNA_pol_sigma_r2"/>
</dbReference>
<dbReference type="InterPro" id="IPR013249">
    <property type="entry name" value="RNA_pol_sigma70_r4_t2"/>
</dbReference>
<dbReference type="SUPFAM" id="SSF88946">
    <property type="entry name" value="Sigma2 domain of RNA polymerase sigma factors"/>
    <property type="match status" value="1"/>
</dbReference>
<dbReference type="SUPFAM" id="SSF88659">
    <property type="entry name" value="Sigma3 and sigma4 domains of RNA polymerase sigma factors"/>
    <property type="match status" value="1"/>
</dbReference>
<dbReference type="Pfam" id="PF08281">
    <property type="entry name" value="Sigma70_r4_2"/>
    <property type="match status" value="1"/>
</dbReference>
<comment type="similarity">
    <text evidence="1">Belongs to the sigma-70 factor family. ECF subfamily.</text>
</comment>
<evidence type="ECO:0000313" key="7">
    <source>
        <dbReference type="Proteomes" id="UP000232693"/>
    </source>
</evidence>
<dbReference type="GO" id="GO:0006352">
    <property type="term" value="P:DNA-templated transcription initiation"/>
    <property type="evidence" value="ECO:0007669"/>
    <property type="project" value="InterPro"/>
</dbReference>
<dbReference type="Gene3D" id="1.10.10.10">
    <property type="entry name" value="Winged helix-like DNA-binding domain superfamily/Winged helix DNA-binding domain"/>
    <property type="match status" value="1"/>
</dbReference>
<dbReference type="InterPro" id="IPR036388">
    <property type="entry name" value="WH-like_DNA-bd_sf"/>
</dbReference>
<dbReference type="InterPro" id="IPR013324">
    <property type="entry name" value="RNA_pol_sigma_r3/r4-like"/>
</dbReference>
<keyword evidence="7" id="KW-1185">Reference proteome</keyword>
<evidence type="ECO:0000256" key="3">
    <source>
        <dbReference type="ARBA" id="ARBA00023082"/>
    </source>
</evidence>
<keyword evidence="3" id="KW-0731">Sigma factor</keyword>
<keyword evidence="2" id="KW-0805">Transcription regulation</keyword>
<reference evidence="6 7" key="1">
    <citation type="submission" date="2017-12" db="EMBL/GenBank/DDBJ databases">
        <title>Kangiella profundi FT102 completed genome.</title>
        <authorList>
            <person name="Xu J."/>
            <person name="Wang J."/>
            <person name="Lu Y."/>
        </authorList>
    </citation>
    <scope>NUCLEOTIDE SEQUENCE [LARGE SCALE GENOMIC DNA]</scope>
    <source>
        <strain evidence="6 7">FT102</strain>
    </source>
</reference>
<evidence type="ECO:0000256" key="2">
    <source>
        <dbReference type="ARBA" id="ARBA00023015"/>
    </source>
</evidence>
<sequence length="166" mass="18912">MSQELIDYSRKALIFAVQLLGSQSDAEDVVQASVEKALAHPKAPKGGIDLQKWLYRVVRNAAIDRIRQLSREDELDTDQQITSNQSPERQLEQLQIKTRLMQALSALPVMQRELIVLRDYHGNSYEDIAEILAIPAGTVMSRLHRARMALRELLKNELNEVNHESV</sequence>
<evidence type="ECO:0000256" key="4">
    <source>
        <dbReference type="ARBA" id="ARBA00023125"/>
    </source>
</evidence>
<dbReference type="RefSeq" id="WP_106645936.1">
    <property type="nucleotide sequence ID" value="NZ_BMGO01000001.1"/>
</dbReference>
<dbReference type="PANTHER" id="PTHR43133:SF8">
    <property type="entry name" value="RNA POLYMERASE SIGMA FACTOR HI_1459-RELATED"/>
    <property type="match status" value="1"/>
</dbReference>
<name>A0A2K9AZA9_9GAMM</name>
<dbReference type="GO" id="GO:0003677">
    <property type="term" value="F:DNA binding"/>
    <property type="evidence" value="ECO:0007669"/>
    <property type="project" value="UniProtKB-KW"/>
</dbReference>
<evidence type="ECO:0000256" key="1">
    <source>
        <dbReference type="ARBA" id="ARBA00010641"/>
    </source>
</evidence>
<dbReference type="KEGG" id="kpd:CW740_01725"/>
<dbReference type="InterPro" id="IPR039425">
    <property type="entry name" value="RNA_pol_sigma-70-like"/>
</dbReference>